<evidence type="ECO:0000313" key="9">
    <source>
        <dbReference type="Proteomes" id="UP000034954"/>
    </source>
</evidence>
<dbReference type="InterPro" id="IPR004869">
    <property type="entry name" value="MMPL_dom"/>
</dbReference>
<feature type="transmembrane region" description="Helical" evidence="6">
    <location>
        <begin position="616"/>
        <end position="634"/>
    </location>
</feature>
<keyword evidence="5 6" id="KW-0472">Membrane</keyword>
<dbReference type="AlphaFoldDB" id="A0A0M2UVA5"/>
<organism evidence="8 9">
    <name type="scientific">Candidatus Brocadia fulgida</name>
    <dbReference type="NCBI Taxonomy" id="380242"/>
    <lineage>
        <taxon>Bacteria</taxon>
        <taxon>Pseudomonadati</taxon>
        <taxon>Planctomycetota</taxon>
        <taxon>Candidatus Brocadiia</taxon>
        <taxon>Candidatus Brocadiales</taxon>
        <taxon>Candidatus Brocadiaceae</taxon>
        <taxon>Candidatus Brocadia</taxon>
    </lineage>
</organism>
<dbReference type="GO" id="GO:0005886">
    <property type="term" value="C:plasma membrane"/>
    <property type="evidence" value="ECO:0007669"/>
    <property type="project" value="UniProtKB-SubCell"/>
</dbReference>
<evidence type="ECO:0000256" key="5">
    <source>
        <dbReference type="ARBA" id="ARBA00023136"/>
    </source>
</evidence>
<proteinExistence type="predicted"/>
<feature type="transmembrane region" description="Helical" evidence="6">
    <location>
        <begin position="242"/>
        <end position="262"/>
    </location>
</feature>
<sequence>MKQYVHILLKFRILILVCIVIITAIFGYYAREMRTDNSIEIWLSKNDKDLEYYKTFLKNFGDEEFFIVAFSAPDIFTKDSIQYINAIAEKLKVLEGVTGVISLADVFKDKITSPVFKEKIQTQQGRSVMNVFKQQLLADAGYQNTIVSKNGKTTAIIATIQCAGPESRKQLISKVKKALDEMPVGPMDTKQKKRNYHLAGPSVVNVELDQMSKKDMDKFTPLMFALSIIVLGCLFRNFSGVIIPLLTVGVCIIWITGCFVLFGQTMNMIANMLLPLTFIIALSASIHLISHYYHESKVSIRKEDAICQALRQVGIPILMTTITTAIGFVSLATSSIPPVFITGLFMSGCALLTFIISMTFIPILLSFVPSFTVAYPGNKASARNDSARHPDGERGIGLLLLRLSRLMARHKALILSCVLGMGLFFAWGISKLQIESDLMASFPAKSQIARDTAYIEKRLMGLLPVEIVAETTNGMSILQPNLLNNLVGLQRYLRKIPEVTGSTSIANYIQKTHQIVNHDNPRYYSIPDTQKEATDYLKMASVYGDKYIHCLYTQDYTDARISVRMKQVGSNRYQSVIRSIKEYIRKHLDTTALSWHITGIVPLLINVQDNILRSEIQSFSLAFFLTFLSTAVVLKSFKIGLICIIPNLLPGTITLGLMGFTGMKLDAATIMIASIALGISVDNTIHIFYRFKNELSVDGDYSKAVCRTLQGAGKTALFTSLSAAFGFMVFSFSSFKPVQYFGVLTSVTMINAIVSDLFISPCCLLLFKPRF</sequence>
<feature type="transmembrane region" description="Helical" evidence="6">
    <location>
        <begin position="741"/>
        <end position="767"/>
    </location>
</feature>
<dbReference type="EMBL" id="LAQJ01000185">
    <property type="protein sequence ID" value="KKO19515.1"/>
    <property type="molecule type" value="Genomic_DNA"/>
</dbReference>
<evidence type="ECO:0000256" key="6">
    <source>
        <dbReference type="SAM" id="Phobius"/>
    </source>
</evidence>
<dbReference type="Pfam" id="PF03176">
    <property type="entry name" value="MMPL"/>
    <property type="match status" value="2"/>
</dbReference>
<keyword evidence="4 6" id="KW-1133">Transmembrane helix</keyword>
<reference evidence="8 9" key="1">
    <citation type="journal article" date="2013" name="BMC Microbiol.">
        <title>Identification of the type II cytochrome c maturation pathway in anammox bacteria by comparative genomics.</title>
        <authorList>
            <person name="Ferousi C."/>
            <person name="Speth D.R."/>
            <person name="Reimann J."/>
            <person name="Op den Camp H.J."/>
            <person name="Allen J.W."/>
            <person name="Keltjens J.T."/>
            <person name="Jetten M.S."/>
        </authorList>
    </citation>
    <scope>NUCLEOTIDE SEQUENCE [LARGE SCALE GENOMIC DNA]</scope>
    <source>
        <strain evidence="8">RU1</strain>
    </source>
</reference>
<dbReference type="PANTHER" id="PTHR33406">
    <property type="entry name" value="MEMBRANE PROTEIN MJ1562-RELATED"/>
    <property type="match status" value="1"/>
</dbReference>
<feature type="transmembrane region" description="Helical" evidence="6">
    <location>
        <begin position="339"/>
        <end position="365"/>
    </location>
</feature>
<feature type="domain" description="SSD" evidence="7">
    <location>
        <begin position="639"/>
        <end position="766"/>
    </location>
</feature>
<dbReference type="Proteomes" id="UP000034954">
    <property type="component" value="Unassembled WGS sequence"/>
</dbReference>
<evidence type="ECO:0000256" key="3">
    <source>
        <dbReference type="ARBA" id="ARBA00022692"/>
    </source>
</evidence>
<feature type="transmembrane region" description="Helical" evidence="6">
    <location>
        <begin position="667"/>
        <end position="689"/>
    </location>
</feature>
<dbReference type="PANTHER" id="PTHR33406:SF12">
    <property type="entry name" value="BLR2997 PROTEIN"/>
    <property type="match status" value="1"/>
</dbReference>
<accession>A0A0M2UVA5</accession>
<protein>
    <recommendedName>
        <fullName evidence="7">SSD domain-containing protein</fullName>
    </recommendedName>
</protein>
<name>A0A0M2UVA5_9BACT</name>
<keyword evidence="9" id="KW-1185">Reference proteome</keyword>
<evidence type="ECO:0000256" key="4">
    <source>
        <dbReference type="ARBA" id="ARBA00022989"/>
    </source>
</evidence>
<feature type="transmembrane region" description="Helical" evidence="6">
    <location>
        <begin position="268"/>
        <end position="293"/>
    </location>
</feature>
<feature type="transmembrane region" description="Helical" evidence="6">
    <location>
        <begin position="716"/>
        <end position="735"/>
    </location>
</feature>
<feature type="transmembrane region" description="Helical" evidence="6">
    <location>
        <begin position="219"/>
        <end position="235"/>
    </location>
</feature>
<feature type="transmembrane region" description="Helical" evidence="6">
    <location>
        <begin position="12"/>
        <end position="30"/>
    </location>
</feature>
<dbReference type="SUPFAM" id="SSF82866">
    <property type="entry name" value="Multidrug efflux transporter AcrB transmembrane domain"/>
    <property type="match status" value="2"/>
</dbReference>
<comment type="caution">
    <text evidence="8">The sequence shown here is derived from an EMBL/GenBank/DDBJ whole genome shotgun (WGS) entry which is preliminary data.</text>
</comment>
<keyword evidence="3 6" id="KW-0812">Transmembrane</keyword>
<dbReference type="Gene3D" id="1.20.1640.10">
    <property type="entry name" value="Multidrug efflux transporter AcrB transmembrane domain"/>
    <property type="match status" value="2"/>
</dbReference>
<dbReference type="InterPro" id="IPR000731">
    <property type="entry name" value="SSD"/>
</dbReference>
<evidence type="ECO:0000259" key="7">
    <source>
        <dbReference type="PROSITE" id="PS50156"/>
    </source>
</evidence>
<feature type="transmembrane region" description="Helical" evidence="6">
    <location>
        <begin position="641"/>
        <end position="661"/>
    </location>
</feature>
<gene>
    <name evidence="8" type="ORF">BROFUL_01775</name>
</gene>
<feature type="domain" description="SSD" evidence="7">
    <location>
        <begin position="245"/>
        <end position="367"/>
    </location>
</feature>
<evidence type="ECO:0000256" key="2">
    <source>
        <dbReference type="ARBA" id="ARBA00022475"/>
    </source>
</evidence>
<dbReference type="PROSITE" id="PS50156">
    <property type="entry name" value="SSD"/>
    <property type="match status" value="2"/>
</dbReference>
<dbReference type="InterPro" id="IPR050545">
    <property type="entry name" value="Mycobact_MmpL"/>
</dbReference>
<feature type="transmembrane region" description="Helical" evidence="6">
    <location>
        <begin position="412"/>
        <end position="429"/>
    </location>
</feature>
<comment type="subcellular location">
    <subcellularLocation>
        <location evidence="1">Cell membrane</location>
        <topology evidence="1">Multi-pass membrane protein</topology>
    </subcellularLocation>
</comment>
<feature type="transmembrane region" description="Helical" evidence="6">
    <location>
        <begin position="313"/>
        <end position="333"/>
    </location>
</feature>
<keyword evidence="2" id="KW-1003">Cell membrane</keyword>
<evidence type="ECO:0000256" key="1">
    <source>
        <dbReference type="ARBA" id="ARBA00004651"/>
    </source>
</evidence>
<evidence type="ECO:0000313" key="8">
    <source>
        <dbReference type="EMBL" id="KKO19515.1"/>
    </source>
</evidence>